<evidence type="ECO:0000313" key="2">
    <source>
        <dbReference type="EMBL" id="KAF0753618.1"/>
    </source>
</evidence>
<dbReference type="GO" id="GO:0005829">
    <property type="term" value="C:cytosol"/>
    <property type="evidence" value="ECO:0007669"/>
    <property type="project" value="TreeGrafter"/>
</dbReference>
<dbReference type="GO" id="GO:0019901">
    <property type="term" value="F:protein kinase binding"/>
    <property type="evidence" value="ECO:0007669"/>
    <property type="project" value="TreeGrafter"/>
</dbReference>
<proteinExistence type="predicted"/>
<evidence type="ECO:0000259" key="1">
    <source>
        <dbReference type="PROSITE" id="PS50197"/>
    </source>
</evidence>
<dbReference type="EMBL" id="VJMI01011143">
    <property type="protein sequence ID" value="KAF0753618.1"/>
    <property type="molecule type" value="Genomic_DNA"/>
</dbReference>
<dbReference type="InterPro" id="IPR036372">
    <property type="entry name" value="BEACH_dom_sf"/>
</dbReference>
<feature type="non-terminal residue" evidence="2">
    <location>
        <position position="1"/>
    </location>
</feature>
<dbReference type="SUPFAM" id="SSF81837">
    <property type="entry name" value="BEACH domain"/>
    <property type="match status" value="1"/>
</dbReference>
<sequence length="269" mass="29062">FYSTAFLTNHNHVDLGIRQNGVKLDDVVLPPYATSPQHFIALHMQALESEYVSQHLHLWIDLVFGDKQRGPAALEAHNVFFYLTYEGLVDIDAITDPVLQASMRAQIAHFGQTPSQLLREPHVARHIPDTLPPGGLVPLLLPHVHPIALVEFVSVTALLCLDTTGMLSMQKFTSPTLSTLRSYSLQGELLATTTSTELPVTKLVPFSRTAHVVAAGPMGANVVAVHSMMEVQPLTTVGVSSAALSVDEKVAILGLDVMPAQLLAIAMGI</sequence>
<dbReference type="AlphaFoldDB" id="A0A6A5A7B5"/>
<dbReference type="PROSITE" id="PS50197">
    <property type="entry name" value="BEACH"/>
    <property type="match status" value="1"/>
</dbReference>
<dbReference type="Gene3D" id="1.10.1540.10">
    <property type="entry name" value="BEACH domain"/>
    <property type="match status" value="1"/>
</dbReference>
<evidence type="ECO:0000313" key="3">
    <source>
        <dbReference type="Proteomes" id="UP000469452"/>
    </source>
</evidence>
<name>A0A6A5A7B5_APHAT</name>
<gene>
    <name evidence="2" type="ORF">AaE_005648</name>
</gene>
<dbReference type="PANTHER" id="PTHR13743:SF112">
    <property type="entry name" value="BEACH DOMAIN-CONTAINING PROTEIN"/>
    <property type="match status" value="1"/>
</dbReference>
<feature type="domain" description="BEACH" evidence="1">
    <location>
        <begin position="1"/>
        <end position="125"/>
    </location>
</feature>
<dbReference type="SMART" id="SM01026">
    <property type="entry name" value="Beach"/>
    <property type="match status" value="1"/>
</dbReference>
<dbReference type="GO" id="GO:0008104">
    <property type="term" value="P:intracellular protein localization"/>
    <property type="evidence" value="ECO:0007669"/>
    <property type="project" value="TreeGrafter"/>
</dbReference>
<dbReference type="PANTHER" id="PTHR13743">
    <property type="entry name" value="BEIGE/BEACH-RELATED"/>
    <property type="match status" value="1"/>
</dbReference>
<organism evidence="2 3">
    <name type="scientific">Aphanomyces astaci</name>
    <name type="common">Crayfish plague agent</name>
    <dbReference type="NCBI Taxonomy" id="112090"/>
    <lineage>
        <taxon>Eukaryota</taxon>
        <taxon>Sar</taxon>
        <taxon>Stramenopiles</taxon>
        <taxon>Oomycota</taxon>
        <taxon>Saprolegniomycetes</taxon>
        <taxon>Saprolegniales</taxon>
        <taxon>Verrucalvaceae</taxon>
        <taxon>Aphanomyces</taxon>
    </lineage>
</organism>
<dbReference type="InterPro" id="IPR050865">
    <property type="entry name" value="BEACH_Domain"/>
</dbReference>
<dbReference type="Pfam" id="PF02138">
    <property type="entry name" value="Beach"/>
    <property type="match status" value="1"/>
</dbReference>
<dbReference type="GO" id="GO:0016020">
    <property type="term" value="C:membrane"/>
    <property type="evidence" value="ECO:0007669"/>
    <property type="project" value="TreeGrafter"/>
</dbReference>
<accession>A0A6A5A7B5</accession>
<dbReference type="InterPro" id="IPR000409">
    <property type="entry name" value="BEACH_dom"/>
</dbReference>
<comment type="caution">
    <text evidence="2">The sequence shown here is derived from an EMBL/GenBank/DDBJ whole genome shotgun (WGS) entry which is preliminary data.</text>
</comment>
<dbReference type="Proteomes" id="UP000469452">
    <property type="component" value="Unassembled WGS sequence"/>
</dbReference>
<reference evidence="2 3" key="1">
    <citation type="submission" date="2019-06" db="EMBL/GenBank/DDBJ databases">
        <title>Genomics analysis of Aphanomyces spp. identifies a new class of oomycete effector associated with host adaptation.</title>
        <authorList>
            <person name="Gaulin E."/>
        </authorList>
    </citation>
    <scope>NUCLEOTIDE SEQUENCE [LARGE SCALE GENOMIC DNA]</scope>
    <source>
        <strain evidence="2 3">E</strain>
    </source>
</reference>
<protein>
    <recommendedName>
        <fullName evidence="1">BEACH domain-containing protein</fullName>
    </recommendedName>
</protein>